<keyword evidence="1" id="KW-0472">Membrane</keyword>
<proteinExistence type="predicted"/>
<name>A0A5B7FPD8_PORTR</name>
<dbReference type="Proteomes" id="UP000324222">
    <property type="component" value="Unassembled WGS sequence"/>
</dbReference>
<evidence type="ECO:0000313" key="2">
    <source>
        <dbReference type="EMBL" id="MPC47345.1"/>
    </source>
</evidence>
<feature type="transmembrane region" description="Helical" evidence="1">
    <location>
        <begin position="49"/>
        <end position="71"/>
    </location>
</feature>
<keyword evidence="3" id="KW-1185">Reference proteome</keyword>
<keyword evidence="1" id="KW-1133">Transmembrane helix</keyword>
<gene>
    <name evidence="2" type="ORF">E2C01_041087</name>
</gene>
<sequence>MSVGTVQIWCWETRAWVLGQHRARMKDRNREAGLELSHQARASKDDVVCIFRLCLASCYGALFGFILPLLLN</sequence>
<evidence type="ECO:0000313" key="3">
    <source>
        <dbReference type="Proteomes" id="UP000324222"/>
    </source>
</evidence>
<organism evidence="2 3">
    <name type="scientific">Portunus trituberculatus</name>
    <name type="common">Swimming crab</name>
    <name type="synonym">Neptunus trituberculatus</name>
    <dbReference type="NCBI Taxonomy" id="210409"/>
    <lineage>
        <taxon>Eukaryota</taxon>
        <taxon>Metazoa</taxon>
        <taxon>Ecdysozoa</taxon>
        <taxon>Arthropoda</taxon>
        <taxon>Crustacea</taxon>
        <taxon>Multicrustacea</taxon>
        <taxon>Malacostraca</taxon>
        <taxon>Eumalacostraca</taxon>
        <taxon>Eucarida</taxon>
        <taxon>Decapoda</taxon>
        <taxon>Pleocyemata</taxon>
        <taxon>Brachyura</taxon>
        <taxon>Eubrachyura</taxon>
        <taxon>Portunoidea</taxon>
        <taxon>Portunidae</taxon>
        <taxon>Portuninae</taxon>
        <taxon>Portunus</taxon>
    </lineage>
</organism>
<keyword evidence="1" id="KW-0812">Transmembrane</keyword>
<comment type="caution">
    <text evidence="2">The sequence shown here is derived from an EMBL/GenBank/DDBJ whole genome shotgun (WGS) entry which is preliminary data.</text>
</comment>
<dbReference type="AlphaFoldDB" id="A0A5B7FPD8"/>
<reference evidence="2 3" key="1">
    <citation type="submission" date="2019-05" db="EMBL/GenBank/DDBJ databases">
        <title>Another draft genome of Portunus trituberculatus and its Hox gene families provides insights of decapod evolution.</title>
        <authorList>
            <person name="Jeong J.-H."/>
            <person name="Song I."/>
            <person name="Kim S."/>
            <person name="Choi T."/>
            <person name="Kim D."/>
            <person name="Ryu S."/>
            <person name="Kim W."/>
        </authorList>
    </citation>
    <scope>NUCLEOTIDE SEQUENCE [LARGE SCALE GENOMIC DNA]</scope>
    <source>
        <tissue evidence="2">Muscle</tissue>
    </source>
</reference>
<evidence type="ECO:0000256" key="1">
    <source>
        <dbReference type="SAM" id="Phobius"/>
    </source>
</evidence>
<protein>
    <submittedName>
        <fullName evidence="2">Uncharacterized protein</fullName>
    </submittedName>
</protein>
<accession>A0A5B7FPD8</accession>
<dbReference type="EMBL" id="VSRR010007685">
    <property type="protein sequence ID" value="MPC47345.1"/>
    <property type="molecule type" value="Genomic_DNA"/>
</dbReference>